<evidence type="ECO:0000313" key="2">
    <source>
        <dbReference type="Proteomes" id="UP000054466"/>
    </source>
</evidence>
<dbReference type="InterPro" id="IPR003718">
    <property type="entry name" value="OsmC/Ohr_fam"/>
</dbReference>
<protein>
    <recommendedName>
        <fullName evidence="3">OsmC-like protein</fullName>
    </recommendedName>
</protein>
<dbReference type="STRING" id="569365.A0A0D2DAK4"/>
<dbReference type="SUPFAM" id="SSF82784">
    <property type="entry name" value="OsmC-like"/>
    <property type="match status" value="1"/>
</dbReference>
<dbReference type="InterPro" id="IPR036102">
    <property type="entry name" value="OsmC/Ohrsf"/>
</dbReference>
<proteinExistence type="predicted"/>
<gene>
    <name evidence="1" type="ORF">PV07_04266</name>
</gene>
<dbReference type="VEuPathDB" id="FungiDB:PV07_04266"/>
<dbReference type="HOGENOM" id="CLU_100275_0_0_1"/>
<accession>A0A0D2DAK4</accession>
<dbReference type="InterPro" id="IPR052924">
    <property type="entry name" value="OsmC/Ohr_hydroprdx_reductase"/>
</dbReference>
<sequence length="242" mass="26631">MVGVSEQSFTLVWRFSSRTDPPDSPAARKTNNLGRNLRLEDQTTRLKPFNMFRTRVAPAAKRCLSARQTQSALHRPLVNFRQFSGSASVLQSLPVRIHGRGTGTLQTIDVEGKPYKIQTDTYQVLGGNDSAPSPVSYSLASLGSCTQVTGSVVAKDHNIKLGQWDVAVEGLLPTAVLVKGEQGNPNWERIVLTVKVQTDIKGGNDDPKFRHFVAEAERRCPITQLFIRSGVAFSSEWTNVPL</sequence>
<organism evidence="1 2">
    <name type="scientific">Cladophialophora immunda</name>
    <dbReference type="NCBI Taxonomy" id="569365"/>
    <lineage>
        <taxon>Eukaryota</taxon>
        <taxon>Fungi</taxon>
        <taxon>Dikarya</taxon>
        <taxon>Ascomycota</taxon>
        <taxon>Pezizomycotina</taxon>
        <taxon>Eurotiomycetes</taxon>
        <taxon>Chaetothyriomycetidae</taxon>
        <taxon>Chaetothyriales</taxon>
        <taxon>Herpotrichiellaceae</taxon>
        <taxon>Cladophialophora</taxon>
    </lineage>
</organism>
<dbReference type="Gene3D" id="3.30.300.20">
    <property type="match status" value="1"/>
</dbReference>
<name>A0A0D2DAK4_9EURO</name>
<dbReference type="Proteomes" id="UP000054466">
    <property type="component" value="Unassembled WGS sequence"/>
</dbReference>
<keyword evidence="2" id="KW-1185">Reference proteome</keyword>
<dbReference type="EMBL" id="KN847041">
    <property type="protein sequence ID" value="KIW32739.1"/>
    <property type="molecule type" value="Genomic_DNA"/>
</dbReference>
<dbReference type="GeneID" id="27343460"/>
<dbReference type="Pfam" id="PF02566">
    <property type="entry name" value="OsmC"/>
    <property type="match status" value="1"/>
</dbReference>
<evidence type="ECO:0000313" key="1">
    <source>
        <dbReference type="EMBL" id="KIW32739.1"/>
    </source>
</evidence>
<dbReference type="PANTHER" id="PTHR35368:SF1">
    <property type="entry name" value="HYDROPEROXIDE REDUCTASE"/>
    <property type="match status" value="1"/>
</dbReference>
<dbReference type="RefSeq" id="XP_016252955.1">
    <property type="nucleotide sequence ID" value="XM_016391053.1"/>
</dbReference>
<dbReference type="InterPro" id="IPR015946">
    <property type="entry name" value="KH_dom-like_a/b"/>
</dbReference>
<dbReference type="OrthoDB" id="3906254at2759"/>
<dbReference type="AlphaFoldDB" id="A0A0D2DAK4"/>
<reference evidence="1 2" key="1">
    <citation type="submission" date="2015-01" db="EMBL/GenBank/DDBJ databases">
        <title>The Genome Sequence of Cladophialophora immunda CBS83496.</title>
        <authorList>
            <consortium name="The Broad Institute Genomics Platform"/>
            <person name="Cuomo C."/>
            <person name="de Hoog S."/>
            <person name="Gorbushina A."/>
            <person name="Stielow B."/>
            <person name="Teixiera M."/>
            <person name="Abouelleil A."/>
            <person name="Chapman S.B."/>
            <person name="Priest M."/>
            <person name="Young S.K."/>
            <person name="Wortman J."/>
            <person name="Nusbaum C."/>
            <person name="Birren B."/>
        </authorList>
    </citation>
    <scope>NUCLEOTIDE SEQUENCE [LARGE SCALE GENOMIC DNA]</scope>
    <source>
        <strain evidence="1 2">CBS 83496</strain>
    </source>
</reference>
<evidence type="ECO:0008006" key="3">
    <source>
        <dbReference type="Google" id="ProtNLM"/>
    </source>
</evidence>
<dbReference type="PANTHER" id="PTHR35368">
    <property type="entry name" value="HYDROPEROXIDE REDUCTASE"/>
    <property type="match status" value="1"/>
</dbReference>